<gene>
    <name evidence="2" type="ORF">FALBO_16876</name>
</gene>
<keyword evidence="3" id="KW-1185">Reference proteome</keyword>
<feature type="region of interest" description="Disordered" evidence="1">
    <location>
        <begin position="218"/>
        <end position="251"/>
    </location>
</feature>
<feature type="compositionally biased region" description="Acidic residues" evidence="1">
    <location>
        <begin position="227"/>
        <end position="251"/>
    </location>
</feature>
<evidence type="ECO:0000313" key="3">
    <source>
        <dbReference type="Proteomes" id="UP000554235"/>
    </source>
</evidence>
<evidence type="ECO:0008006" key="4">
    <source>
        <dbReference type="Google" id="ProtNLM"/>
    </source>
</evidence>
<organism evidence="2 3">
    <name type="scientific">Fusarium albosuccineum</name>
    <dbReference type="NCBI Taxonomy" id="1237068"/>
    <lineage>
        <taxon>Eukaryota</taxon>
        <taxon>Fungi</taxon>
        <taxon>Dikarya</taxon>
        <taxon>Ascomycota</taxon>
        <taxon>Pezizomycotina</taxon>
        <taxon>Sordariomycetes</taxon>
        <taxon>Hypocreomycetidae</taxon>
        <taxon>Hypocreales</taxon>
        <taxon>Nectriaceae</taxon>
        <taxon>Fusarium</taxon>
        <taxon>Fusarium decemcellulare species complex</taxon>
    </lineage>
</organism>
<evidence type="ECO:0000256" key="1">
    <source>
        <dbReference type="SAM" id="MobiDB-lite"/>
    </source>
</evidence>
<dbReference type="OrthoDB" id="5106836at2759"/>
<feature type="region of interest" description="Disordered" evidence="1">
    <location>
        <begin position="1"/>
        <end position="57"/>
    </location>
</feature>
<name>A0A8H4KF94_9HYPO</name>
<sequence>MPSRARIPVRSLPLDEVSGQWESTQASSRSLRPQSVTSDISRPSSSHLDDSIGTNSRSWHWSDEQELYLLEKLLEARRQGKLKITKNATYTALFKTFIPLFKAKWSRVSWATKMMNNKFKTIRKYWRAFKETEQRSGTQYNYDDGTLYLSEGNRKRCLLKYQGDGRKIVTEGLLISPSINFESYEEIFSDDLPAGKSIHPPTDEAYWQRRRRLEQEEEIEARAAAQEEAEEAAVREAEEEGEEVDEEREAEDTLLPLSQQYESVQPFPTTRSSSQASEGLSLASFPTPYRPTPASSARPRRRPPDSEIPRNTARRSTESEIPPNTAARNRGKRKRDTCSLEDVRELLKKQETQRTHIVSTAVRPEGSEDIERACRAYEEALEEQQDLPDLTCTLSWFRQDPINAVIWNALGKDASKEAWVRAQVER</sequence>
<evidence type="ECO:0000313" key="2">
    <source>
        <dbReference type="EMBL" id="KAF4447954.1"/>
    </source>
</evidence>
<feature type="compositionally biased region" description="Polar residues" evidence="1">
    <location>
        <begin position="264"/>
        <end position="278"/>
    </location>
</feature>
<reference evidence="2 3" key="1">
    <citation type="submission" date="2020-01" db="EMBL/GenBank/DDBJ databases">
        <title>Identification and distribution of gene clusters putatively required for synthesis of sphingolipid metabolism inhibitors in phylogenetically diverse species of the filamentous fungus Fusarium.</title>
        <authorList>
            <person name="Kim H.-S."/>
            <person name="Busman M."/>
            <person name="Brown D.W."/>
            <person name="Divon H."/>
            <person name="Uhlig S."/>
            <person name="Proctor R.H."/>
        </authorList>
    </citation>
    <scope>NUCLEOTIDE SEQUENCE [LARGE SCALE GENOMIC DNA]</scope>
    <source>
        <strain evidence="2 3">NRRL 20459</strain>
    </source>
</reference>
<feature type="compositionally biased region" description="Polar residues" evidence="1">
    <location>
        <begin position="20"/>
        <end position="57"/>
    </location>
</feature>
<protein>
    <recommendedName>
        <fullName evidence="4">Myb/SANT-like domain-containing protein</fullName>
    </recommendedName>
</protein>
<proteinExistence type="predicted"/>
<feature type="region of interest" description="Disordered" evidence="1">
    <location>
        <begin position="264"/>
        <end position="338"/>
    </location>
</feature>
<comment type="caution">
    <text evidence="2">The sequence shown here is derived from an EMBL/GenBank/DDBJ whole genome shotgun (WGS) entry which is preliminary data.</text>
</comment>
<dbReference type="Proteomes" id="UP000554235">
    <property type="component" value="Unassembled WGS sequence"/>
</dbReference>
<dbReference type="AlphaFoldDB" id="A0A8H4KF94"/>
<accession>A0A8H4KF94</accession>
<dbReference type="EMBL" id="JAADYS010003359">
    <property type="protein sequence ID" value="KAF4447954.1"/>
    <property type="molecule type" value="Genomic_DNA"/>
</dbReference>